<dbReference type="RefSeq" id="WP_188937070.1">
    <property type="nucleotide sequence ID" value="NZ_BMJC01000006.1"/>
</dbReference>
<organism evidence="2 3">
    <name type="scientific">Puia dinghuensis</name>
    <dbReference type="NCBI Taxonomy" id="1792502"/>
    <lineage>
        <taxon>Bacteria</taxon>
        <taxon>Pseudomonadati</taxon>
        <taxon>Bacteroidota</taxon>
        <taxon>Chitinophagia</taxon>
        <taxon>Chitinophagales</taxon>
        <taxon>Chitinophagaceae</taxon>
        <taxon>Puia</taxon>
    </lineage>
</organism>
<protein>
    <recommendedName>
        <fullName evidence="4">FAS1 domain-containing protein</fullName>
    </recommendedName>
</protein>
<evidence type="ECO:0000256" key="1">
    <source>
        <dbReference type="SAM" id="SignalP"/>
    </source>
</evidence>
<dbReference type="AlphaFoldDB" id="A0A8J2UI28"/>
<feature type="signal peptide" evidence="1">
    <location>
        <begin position="1"/>
        <end position="24"/>
    </location>
</feature>
<evidence type="ECO:0008006" key="4">
    <source>
        <dbReference type="Google" id="ProtNLM"/>
    </source>
</evidence>
<feature type="chain" id="PRO_5035321712" description="FAS1 domain-containing protein" evidence="1">
    <location>
        <begin position="25"/>
        <end position="211"/>
    </location>
</feature>
<name>A0A8J2UI28_9BACT</name>
<sequence length="211" mass="23245">MNFFHRYKNAACVVLLLTILYSCSKSNYLQDGGVANAKSNYTAYDYLSANQYHMFDTVLLIVDHFHLKDSVNLAGTFFAPTDYSVSAIMTALNYQSLDSLYAHITSRFITQFLFTDTISLNNASTTAKIYPNWADTIAAVKKTPATEYVAASTITYYVLQYIKINGYLDGSPGAPANDPVDFVENCQTTGIITKTGSKLNVLSNLASIAIK</sequence>
<keyword evidence="1" id="KW-0732">Signal</keyword>
<reference evidence="2" key="2">
    <citation type="submission" date="2020-09" db="EMBL/GenBank/DDBJ databases">
        <authorList>
            <person name="Sun Q."/>
            <person name="Zhou Y."/>
        </authorList>
    </citation>
    <scope>NUCLEOTIDE SEQUENCE</scope>
    <source>
        <strain evidence="2">CGMCC 1.15448</strain>
    </source>
</reference>
<keyword evidence="3" id="KW-1185">Reference proteome</keyword>
<gene>
    <name evidence="2" type="ORF">GCM10011511_50420</name>
</gene>
<dbReference type="PROSITE" id="PS51257">
    <property type="entry name" value="PROKAR_LIPOPROTEIN"/>
    <property type="match status" value="1"/>
</dbReference>
<dbReference type="Proteomes" id="UP000607559">
    <property type="component" value="Unassembled WGS sequence"/>
</dbReference>
<reference evidence="2" key="1">
    <citation type="journal article" date="2014" name="Int. J. Syst. Evol. Microbiol.">
        <title>Complete genome sequence of Corynebacterium casei LMG S-19264T (=DSM 44701T), isolated from a smear-ripened cheese.</title>
        <authorList>
            <consortium name="US DOE Joint Genome Institute (JGI-PGF)"/>
            <person name="Walter F."/>
            <person name="Albersmeier A."/>
            <person name="Kalinowski J."/>
            <person name="Ruckert C."/>
        </authorList>
    </citation>
    <scope>NUCLEOTIDE SEQUENCE</scope>
    <source>
        <strain evidence="2">CGMCC 1.15448</strain>
    </source>
</reference>
<accession>A0A8J2UI28</accession>
<proteinExistence type="predicted"/>
<evidence type="ECO:0000313" key="3">
    <source>
        <dbReference type="Proteomes" id="UP000607559"/>
    </source>
</evidence>
<evidence type="ECO:0000313" key="2">
    <source>
        <dbReference type="EMBL" id="GGB20596.1"/>
    </source>
</evidence>
<comment type="caution">
    <text evidence="2">The sequence shown here is derived from an EMBL/GenBank/DDBJ whole genome shotgun (WGS) entry which is preliminary data.</text>
</comment>
<dbReference type="EMBL" id="BMJC01000006">
    <property type="protein sequence ID" value="GGB20596.1"/>
    <property type="molecule type" value="Genomic_DNA"/>
</dbReference>